<evidence type="ECO:0000313" key="1">
    <source>
        <dbReference type="EMBL" id="GIX79921.1"/>
    </source>
</evidence>
<dbReference type="Proteomes" id="UP001054945">
    <property type="component" value="Unassembled WGS sequence"/>
</dbReference>
<dbReference type="AlphaFoldDB" id="A0AAV4N631"/>
<dbReference type="EMBL" id="BPLR01020553">
    <property type="protein sequence ID" value="GIX79921.1"/>
    <property type="molecule type" value="Genomic_DNA"/>
</dbReference>
<sequence length="96" mass="11265">MIVDQLPDRRQMDEDLIPIASEVKKFLEKRYITENKTIESYPDSFAPLINLQIPKNTAPSEEHKIYWHINAVGCHYSSRRYSHYHQIVFSPFTGGL</sequence>
<protein>
    <submittedName>
        <fullName evidence="1">Uncharacterized protein</fullName>
    </submittedName>
</protein>
<organism evidence="1 2">
    <name type="scientific">Caerostris extrusa</name>
    <name type="common">Bark spider</name>
    <name type="synonym">Caerostris bankana</name>
    <dbReference type="NCBI Taxonomy" id="172846"/>
    <lineage>
        <taxon>Eukaryota</taxon>
        <taxon>Metazoa</taxon>
        <taxon>Ecdysozoa</taxon>
        <taxon>Arthropoda</taxon>
        <taxon>Chelicerata</taxon>
        <taxon>Arachnida</taxon>
        <taxon>Araneae</taxon>
        <taxon>Araneomorphae</taxon>
        <taxon>Entelegynae</taxon>
        <taxon>Araneoidea</taxon>
        <taxon>Araneidae</taxon>
        <taxon>Caerostris</taxon>
    </lineage>
</organism>
<name>A0AAV4N631_CAEEX</name>
<keyword evidence="2" id="KW-1185">Reference proteome</keyword>
<evidence type="ECO:0000313" key="2">
    <source>
        <dbReference type="Proteomes" id="UP001054945"/>
    </source>
</evidence>
<accession>A0AAV4N631</accession>
<reference evidence="1 2" key="1">
    <citation type="submission" date="2021-06" db="EMBL/GenBank/DDBJ databases">
        <title>Caerostris extrusa draft genome.</title>
        <authorList>
            <person name="Kono N."/>
            <person name="Arakawa K."/>
        </authorList>
    </citation>
    <scope>NUCLEOTIDE SEQUENCE [LARGE SCALE GENOMIC DNA]</scope>
</reference>
<proteinExistence type="predicted"/>
<comment type="caution">
    <text evidence="1">The sequence shown here is derived from an EMBL/GenBank/DDBJ whole genome shotgun (WGS) entry which is preliminary data.</text>
</comment>
<gene>
    <name evidence="1" type="ORF">CEXT_191241</name>
</gene>